<name>A0A1I2QAG9_9CORY</name>
<feature type="domain" description="Methyltransferase" evidence="2">
    <location>
        <begin position="37"/>
        <end position="138"/>
    </location>
</feature>
<dbReference type="Proteomes" id="UP000199065">
    <property type="component" value="Unassembled WGS sequence"/>
</dbReference>
<dbReference type="AlphaFoldDB" id="A0A1I2QAG9"/>
<dbReference type="PANTHER" id="PTHR43861">
    <property type="entry name" value="TRANS-ACONITATE 2-METHYLTRANSFERASE-RELATED"/>
    <property type="match status" value="1"/>
</dbReference>
<evidence type="ECO:0000259" key="2">
    <source>
        <dbReference type="Pfam" id="PF13847"/>
    </source>
</evidence>
<dbReference type="CDD" id="cd02440">
    <property type="entry name" value="AdoMet_MTases"/>
    <property type="match status" value="1"/>
</dbReference>
<dbReference type="SUPFAM" id="SSF53335">
    <property type="entry name" value="S-adenosyl-L-methionine-dependent methyltransferases"/>
    <property type="match status" value="1"/>
</dbReference>
<sequence>MKDIEQKYIHGHQQSVLASHGQRTAANSCAYFLPLLNKGMSLLDVGCGPGTISADLAEHVREVVGLDIAPISRSVSAKNLKFCQADIQDYEGGPFDVVHAHQVLQHLSDPVAAIKKMGELATQFIAIREADYQAMVWYPEIRGMDLWRELYIERARSLGGEPNAGRYLKAWAHEAGFKDFKIATSTWTYATPAETKWWGDSQARRMRESQWVEMGHVEEIASAWEEWGRHPDAYFCMPHTEIIIRCGKDPHV</sequence>
<dbReference type="STRING" id="185761.SAMN05660282_00318"/>
<proteinExistence type="predicted"/>
<gene>
    <name evidence="3" type="ORF">SAMN05660282_00318</name>
</gene>
<dbReference type="GO" id="GO:0008168">
    <property type="term" value="F:methyltransferase activity"/>
    <property type="evidence" value="ECO:0007669"/>
    <property type="project" value="UniProtKB-KW"/>
</dbReference>
<keyword evidence="4" id="KW-1185">Reference proteome</keyword>
<protein>
    <submittedName>
        <fullName evidence="3">Methyltransferase domain-containing protein</fullName>
    </submittedName>
</protein>
<dbReference type="Gene3D" id="3.40.50.150">
    <property type="entry name" value="Vaccinia Virus protein VP39"/>
    <property type="match status" value="1"/>
</dbReference>
<dbReference type="EMBL" id="FOPJ01000002">
    <property type="protein sequence ID" value="SFG24369.1"/>
    <property type="molecule type" value="Genomic_DNA"/>
</dbReference>
<evidence type="ECO:0000256" key="1">
    <source>
        <dbReference type="ARBA" id="ARBA00022679"/>
    </source>
</evidence>
<keyword evidence="3" id="KW-0489">Methyltransferase</keyword>
<dbReference type="InterPro" id="IPR025714">
    <property type="entry name" value="Methyltranfer_dom"/>
</dbReference>
<accession>A0A1I2QAG9</accession>
<organism evidence="3 4">
    <name type="scientific">Corynebacterium spheniscorum</name>
    <dbReference type="NCBI Taxonomy" id="185761"/>
    <lineage>
        <taxon>Bacteria</taxon>
        <taxon>Bacillati</taxon>
        <taxon>Actinomycetota</taxon>
        <taxon>Actinomycetes</taxon>
        <taxon>Mycobacteriales</taxon>
        <taxon>Corynebacteriaceae</taxon>
        <taxon>Corynebacterium</taxon>
    </lineage>
</organism>
<dbReference type="PANTHER" id="PTHR43861:SF3">
    <property type="entry name" value="PUTATIVE (AFU_ORTHOLOGUE AFUA_2G14390)-RELATED"/>
    <property type="match status" value="1"/>
</dbReference>
<dbReference type="Pfam" id="PF13847">
    <property type="entry name" value="Methyltransf_31"/>
    <property type="match status" value="1"/>
</dbReference>
<dbReference type="RefSeq" id="WP_092283790.1">
    <property type="nucleotide sequence ID" value="NZ_FOPJ01000002.1"/>
</dbReference>
<dbReference type="GO" id="GO:0032259">
    <property type="term" value="P:methylation"/>
    <property type="evidence" value="ECO:0007669"/>
    <property type="project" value="UniProtKB-KW"/>
</dbReference>
<evidence type="ECO:0000313" key="3">
    <source>
        <dbReference type="EMBL" id="SFG24369.1"/>
    </source>
</evidence>
<keyword evidence="1 3" id="KW-0808">Transferase</keyword>
<dbReference type="InterPro" id="IPR029063">
    <property type="entry name" value="SAM-dependent_MTases_sf"/>
</dbReference>
<reference evidence="3 4" key="1">
    <citation type="submission" date="2016-10" db="EMBL/GenBank/DDBJ databases">
        <authorList>
            <person name="de Groot N.N."/>
        </authorList>
    </citation>
    <scope>NUCLEOTIDE SEQUENCE [LARGE SCALE GENOMIC DNA]</scope>
    <source>
        <strain>J11</strain>
        <strain evidence="4">PG 39</strain>
    </source>
</reference>
<evidence type="ECO:0000313" key="4">
    <source>
        <dbReference type="Proteomes" id="UP000199065"/>
    </source>
</evidence>
<dbReference type="OrthoDB" id="9795634at2"/>